<organism evidence="2 3">
    <name type="scientific">Chlorella vulgaris</name>
    <name type="common">Green alga</name>
    <dbReference type="NCBI Taxonomy" id="3077"/>
    <lineage>
        <taxon>Eukaryota</taxon>
        <taxon>Viridiplantae</taxon>
        <taxon>Chlorophyta</taxon>
        <taxon>core chlorophytes</taxon>
        <taxon>Trebouxiophyceae</taxon>
        <taxon>Chlorellales</taxon>
        <taxon>Chlorellaceae</taxon>
        <taxon>Chlorella clade</taxon>
        <taxon>Chlorella</taxon>
    </lineage>
</organism>
<feature type="compositionally biased region" description="Basic and acidic residues" evidence="1">
    <location>
        <begin position="41"/>
        <end position="52"/>
    </location>
</feature>
<gene>
    <name evidence="2" type="ORF">D9Q98_001809</name>
</gene>
<reference evidence="2" key="1">
    <citation type="journal article" date="2019" name="Plant J.">
        <title>Chlorella vulgaris genome assembly and annotation reveals the molecular basis for metabolic acclimation to high light conditions.</title>
        <authorList>
            <person name="Cecchin M."/>
            <person name="Marcolungo L."/>
            <person name="Rossato M."/>
            <person name="Girolomoni L."/>
            <person name="Cosentino E."/>
            <person name="Cuine S."/>
            <person name="Li-Beisson Y."/>
            <person name="Delledonne M."/>
            <person name="Ballottari M."/>
        </authorList>
    </citation>
    <scope>NUCLEOTIDE SEQUENCE</scope>
    <source>
        <strain evidence="2">211/11P</strain>
    </source>
</reference>
<feature type="compositionally biased region" description="Low complexity" evidence="1">
    <location>
        <begin position="69"/>
        <end position="94"/>
    </location>
</feature>
<feature type="region of interest" description="Disordered" evidence="1">
    <location>
        <begin position="204"/>
        <end position="244"/>
    </location>
</feature>
<dbReference type="AlphaFoldDB" id="A0A9D4Z053"/>
<reference evidence="2" key="2">
    <citation type="submission" date="2020-11" db="EMBL/GenBank/DDBJ databases">
        <authorList>
            <person name="Cecchin M."/>
            <person name="Marcolungo L."/>
            <person name="Rossato M."/>
            <person name="Girolomoni L."/>
            <person name="Cosentino E."/>
            <person name="Cuine S."/>
            <person name="Li-Beisson Y."/>
            <person name="Delledonne M."/>
            <person name="Ballottari M."/>
        </authorList>
    </citation>
    <scope>NUCLEOTIDE SEQUENCE</scope>
    <source>
        <strain evidence="2">211/11P</strain>
        <tissue evidence="2">Whole cell</tissue>
    </source>
</reference>
<comment type="caution">
    <text evidence="2">The sequence shown here is derived from an EMBL/GenBank/DDBJ whole genome shotgun (WGS) entry which is preliminary data.</text>
</comment>
<evidence type="ECO:0000313" key="3">
    <source>
        <dbReference type="Proteomes" id="UP001055712"/>
    </source>
</evidence>
<name>A0A9D4Z053_CHLVU</name>
<keyword evidence="3" id="KW-1185">Reference proteome</keyword>
<feature type="compositionally biased region" description="Low complexity" evidence="1">
    <location>
        <begin position="205"/>
        <end position="217"/>
    </location>
</feature>
<protein>
    <submittedName>
        <fullName evidence="2">Uncharacterized protein</fullName>
    </submittedName>
</protein>
<dbReference type="OrthoDB" id="513126at2759"/>
<dbReference type="Proteomes" id="UP001055712">
    <property type="component" value="Unassembled WGS sequence"/>
</dbReference>
<feature type="compositionally biased region" description="Pro residues" evidence="1">
    <location>
        <begin position="95"/>
        <end position="110"/>
    </location>
</feature>
<accession>A0A9D4Z053</accession>
<feature type="region of interest" description="Disordered" evidence="1">
    <location>
        <begin position="41"/>
        <end position="125"/>
    </location>
</feature>
<proteinExistence type="predicted"/>
<sequence>MSSSTFKSKLSNFQDRFKNLLGAKSQGYDELSTLERPLVSDVHEQEEYERQHGVAAAGGARTGYGGSSGAYRPPAPGGDAAYYPPQPGHPSGAGYPPPPGSGAAGYPPPAGAAGLGRASNGPMPSQIDEMQELSLLARDAAEILWEMVAMGESGAAVADMKSKGEALQAQLRGLIGDYQGGDEAIFAKAFESFDMLSRCLEEQNAPPAAQAPAAALAAPPPSVEAPAPAISKPAGDEAPLISFD</sequence>
<evidence type="ECO:0000313" key="2">
    <source>
        <dbReference type="EMBL" id="KAI3435751.1"/>
    </source>
</evidence>
<evidence type="ECO:0000256" key="1">
    <source>
        <dbReference type="SAM" id="MobiDB-lite"/>
    </source>
</evidence>
<dbReference type="EMBL" id="SIDB01000002">
    <property type="protein sequence ID" value="KAI3435751.1"/>
    <property type="molecule type" value="Genomic_DNA"/>
</dbReference>